<keyword evidence="10" id="KW-0732">Signal</keyword>
<evidence type="ECO:0000256" key="14">
    <source>
        <dbReference type="ARBA" id="ARBA00023136"/>
    </source>
</evidence>
<keyword evidence="5" id="KW-0813">Transport</keyword>
<evidence type="ECO:0000256" key="20">
    <source>
        <dbReference type="ARBA" id="ARBA00023242"/>
    </source>
</evidence>
<dbReference type="Pfam" id="PF22314">
    <property type="entry name" value="NPC1_MLD"/>
    <property type="match status" value="1"/>
</dbReference>
<comment type="caution">
    <text evidence="23">The sequence shown here is derived from an EMBL/GenBank/DDBJ whole genome shotgun (WGS) entry which is preliminary data.</text>
</comment>
<protein>
    <recommendedName>
        <fullName evidence="22">SSD domain-containing protein</fullName>
    </recommendedName>
</protein>
<evidence type="ECO:0000256" key="16">
    <source>
        <dbReference type="ARBA" id="ARBA00023166"/>
    </source>
</evidence>
<feature type="transmembrane region" description="Helical" evidence="21">
    <location>
        <begin position="228"/>
        <end position="249"/>
    </location>
</feature>
<dbReference type="NCBIfam" id="TIGR00917">
    <property type="entry name" value="2A060601"/>
    <property type="match status" value="1"/>
</dbReference>
<feature type="transmembrane region" description="Helical" evidence="21">
    <location>
        <begin position="772"/>
        <end position="791"/>
    </location>
</feature>
<dbReference type="EMBL" id="JAANQT010000021">
    <property type="protein sequence ID" value="KAG1315822.1"/>
    <property type="molecule type" value="Genomic_DNA"/>
</dbReference>
<dbReference type="InterPro" id="IPR005037">
    <property type="entry name" value="PRP38"/>
</dbReference>
<evidence type="ECO:0000256" key="2">
    <source>
        <dbReference type="ARBA" id="ARBA00004127"/>
    </source>
</evidence>
<feature type="transmembrane region" description="Helical" evidence="21">
    <location>
        <begin position="675"/>
        <end position="694"/>
    </location>
</feature>
<dbReference type="Pfam" id="PF03371">
    <property type="entry name" value="PRP38"/>
    <property type="match status" value="1"/>
</dbReference>
<dbReference type="GO" id="GO:0005319">
    <property type="term" value="F:lipid transporter activity"/>
    <property type="evidence" value="ECO:0007669"/>
    <property type="project" value="InterPro"/>
</dbReference>
<dbReference type="PANTHER" id="PTHR45727">
    <property type="entry name" value="NPC INTRACELLULAR CHOLESTEROL TRANSPORTER 1"/>
    <property type="match status" value="1"/>
</dbReference>
<dbReference type="FunFam" id="1.20.1640.10:FF:000029">
    <property type="entry name" value="Putative Patched sphingolipid transporter"/>
    <property type="match status" value="1"/>
</dbReference>
<evidence type="ECO:0000256" key="5">
    <source>
        <dbReference type="ARBA" id="ARBA00022448"/>
    </source>
</evidence>
<evidence type="ECO:0000256" key="12">
    <source>
        <dbReference type="ARBA" id="ARBA00023055"/>
    </source>
</evidence>
<evidence type="ECO:0000259" key="22">
    <source>
        <dbReference type="PROSITE" id="PS50156"/>
    </source>
</evidence>
<dbReference type="InterPro" id="IPR053958">
    <property type="entry name" value="HMGCR/SNAP/NPC1-like_SSD"/>
</dbReference>
<evidence type="ECO:0000256" key="17">
    <source>
        <dbReference type="ARBA" id="ARBA00023180"/>
    </source>
</evidence>
<dbReference type="InterPro" id="IPR032190">
    <property type="entry name" value="NPC1_N"/>
</dbReference>
<keyword evidence="6" id="KW-0153">Cholesterol metabolism</keyword>
<comment type="subcellular location">
    <subcellularLocation>
        <location evidence="2">Endomembrane system</location>
        <topology evidence="2">Multi-pass membrane protein</topology>
    </subcellularLocation>
    <subcellularLocation>
        <location evidence="1">Nucleus</location>
    </subcellularLocation>
</comment>
<keyword evidence="13" id="KW-0443">Lipid metabolism</keyword>
<feature type="transmembrane region" description="Helical" evidence="21">
    <location>
        <begin position="700"/>
        <end position="725"/>
    </location>
</feature>
<dbReference type="PANTHER" id="PTHR45727:SF2">
    <property type="entry name" value="NPC INTRACELLULAR CHOLESTEROL TRANSPORTER 1"/>
    <property type="match status" value="1"/>
</dbReference>
<keyword evidence="17" id="KW-0325">Glycoprotein</keyword>
<keyword evidence="19" id="KW-0753">Steroid metabolism</keyword>
<keyword evidence="15" id="KW-1015">Disulfide bond</keyword>
<keyword evidence="9" id="KW-0747">Spliceosome</keyword>
<evidence type="ECO:0000256" key="6">
    <source>
        <dbReference type="ARBA" id="ARBA00022548"/>
    </source>
</evidence>
<sequence length="1449" mass="163581">MRSQCGSPFLPLPCADNTKAVEPDNPSFRTLLANTCGAEYSTGAVCCDESQLDSLINQAKQAESIIASCPACWKNFLQFWCSFTCSPNQSTFVNITSTDDHQGVTSADYWVGDHFGTQFFDSCKDIQFGSSNSFAMDFIGGGAKDWYEMVTYMGMKRPLIGSPFQIDFPHLSLEPSEGLSRYDQDGKLCNDTDPAYRCACVDCQSVCPILPPTDKEKPECRIGLLRCWTFAMLMTYVIVLMLAATLILAKNKIIGRWLQKFFGVHLDQLEARGLYERLALAEDDEEEEQENLLDPDYTPRRYWLNSRLQNWFYYQGLFCARYPWLVILASLTFVSLCSFGWSRLEIERSPVNLWVSPTSTALEQKNYFDTHFTPFYRTTQIFFVSETDSPIASAERIESLFRLEQEIEAVRSSRYQTKLQDVCFHPTGDACILQSITGYWQGDIDNFDPDSWQEDLAGCTTQPSTCLPESLQPLKPEMILGGYKDEDYLTARAFVVTYVLRNSMNATETAKAEDWEKTLLETVLSGLEERAEWKGVKISYSTEGSLETELNKSSNTDVKTIIISYLVMFIYASFALGRISSFNPRRFFVDSKFGLGVCGILIVIFSVSTAVGLFSLTGRKITLIIAEVIPFLVLAVGVDNIFILCHEYQRRAELDKDESIEERTAKTLGKMGPSILLSSASETIAFGLGTMVTMPAVSSFAIMASVAVFIDFVLQVTCFVSCLALDARRMKDQRVDCVPCVRIKAPETIEKEGWLESVIRQYYVPTLLHHKIRYIVCLAFLGLFMFGLSLLPQVPLGLDQRIALPSDSYLVQYFNDLDHYFNVGPPVYFVVKGANLTSKEDQQKICGRFPACEERSLANTLELERKRSNVSYIGEPTSVWLDDFMLWLNPNVECCRFKKPRNTSPRRRRMSALDMAYDASKRELCGPWDDPESCIDCVEGYDSSMQAIPEGKAFLDLYNIWIERVPDESCPLAGKAAYGDAVVTNPEQTTIESSHFRTFHTPLRSQEQFISAYASARRIARDLSQELGLDIFPYSVFYIFFEQYTYIVSMAFQILGFAILSIFIVSSSLLGSLRCGLLVMSVVIMILVDVVGVMTLWGVSLNAVSLVNLVICIGISVEFCCHIARGFMVASGSLEDRAGKSMVDIGSSVFCGITLTKFAGIVVLAFTRSKIFEVYYFRMYLSIVVLGALHGLVLLPILLSLFGGEGMALTAEFDEDGFAWNTGRGQQDLLIDDTNNENTDQVLITDMPRESENGYHAAPKQHPNIHGGTGIHGRHPLHLVEKIIRERIQESIYWKEKCYGLTAATLTERAVDVDYIGGMYGNLQPTEFICLLLKLLQLLPEKEIIIEFVKQEDFKYLRALGAFYLRLTGKSKEIYQYLEPLLNDYRKLRARGKEGFSLTYMDVFIDDLLTKDRVCDIILPRIMARHVLEQNDELDPRESALEDDLDEDE</sequence>
<feature type="transmembrane region" description="Helical" evidence="21">
    <location>
        <begin position="1145"/>
        <end position="1167"/>
    </location>
</feature>
<dbReference type="FunFam" id="1.20.1640.10:FF:000008">
    <property type="entry name" value="NPC intracellular cholesterol transporter 1"/>
    <property type="match status" value="1"/>
</dbReference>
<dbReference type="GO" id="GO:0005681">
    <property type="term" value="C:spliceosomal complex"/>
    <property type="evidence" value="ECO:0007669"/>
    <property type="project" value="UniProtKB-KW"/>
</dbReference>
<evidence type="ECO:0000256" key="1">
    <source>
        <dbReference type="ARBA" id="ARBA00004123"/>
    </source>
</evidence>
<keyword evidence="11 21" id="KW-1133">Transmembrane helix</keyword>
<feature type="domain" description="SSD" evidence="22">
    <location>
        <begin position="557"/>
        <end position="725"/>
    </location>
</feature>
<dbReference type="SUPFAM" id="SSF82866">
    <property type="entry name" value="Multidrug efflux transporter AcrB transmembrane domain"/>
    <property type="match status" value="2"/>
</dbReference>
<dbReference type="InterPro" id="IPR004765">
    <property type="entry name" value="NPC1-like"/>
</dbReference>
<dbReference type="Proteomes" id="UP000716291">
    <property type="component" value="Unassembled WGS sequence"/>
</dbReference>
<feature type="transmembrane region" description="Helical" evidence="21">
    <location>
        <begin position="562"/>
        <end position="581"/>
    </location>
</feature>
<evidence type="ECO:0000313" key="23">
    <source>
        <dbReference type="EMBL" id="KAG1315822.1"/>
    </source>
</evidence>
<dbReference type="Pfam" id="PF16414">
    <property type="entry name" value="NPC1_N"/>
    <property type="match status" value="1"/>
</dbReference>
<dbReference type="GO" id="GO:0006397">
    <property type="term" value="P:mRNA processing"/>
    <property type="evidence" value="ECO:0007669"/>
    <property type="project" value="UniProtKB-KW"/>
</dbReference>
<evidence type="ECO:0000256" key="18">
    <source>
        <dbReference type="ARBA" id="ARBA00023187"/>
    </source>
</evidence>
<accession>A0A9P6XKK3</accession>
<evidence type="ECO:0000256" key="13">
    <source>
        <dbReference type="ARBA" id="ARBA00023098"/>
    </source>
</evidence>
<feature type="transmembrane region" description="Helical" evidence="21">
    <location>
        <begin position="1044"/>
        <end position="1065"/>
    </location>
</feature>
<evidence type="ECO:0000256" key="4">
    <source>
        <dbReference type="ARBA" id="ARBA00006164"/>
    </source>
</evidence>
<keyword evidence="7" id="KW-0507">mRNA processing</keyword>
<proteinExistence type="inferred from homology"/>
<keyword evidence="12" id="KW-0445">Lipid transport</keyword>
<evidence type="ECO:0000256" key="10">
    <source>
        <dbReference type="ARBA" id="ARBA00022729"/>
    </source>
</evidence>
<dbReference type="PROSITE" id="PS50156">
    <property type="entry name" value="SSD"/>
    <property type="match status" value="1"/>
</dbReference>
<dbReference type="InterPro" id="IPR000731">
    <property type="entry name" value="SSD"/>
</dbReference>
<keyword evidence="20" id="KW-0539">Nucleus</keyword>
<evidence type="ECO:0000256" key="8">
    <source>
        <dbReference type="ARBA" id="ARBA00022692"/>
    </source>
</evidence>
<organism evidence="23 24">
    <name type="scientific">Rhizopus oryzae</name>
    <name type="common">Mucormycosis agent</name>
    <name type="synonym">Rhizopus arrhizus var. delemar</name>
    <dbReference type="NCBI Taxonomy" id="64495"/>
    <lineage>
        <taxon>Eukaryota</taxon>
        <taxon>Fungi</taxon>
        <taxon>Fungi incertae sedis</taxon>
        <taxon>Mucoromycota</taxon>
        <taxon>Mucoromycotina</taxon>
        <taxon>Mucoromycetes</taxon>
        <taxon>Mucorales</taxon>
        <taxon>Mucorineae</taxon>
        <taxon>Rhizopodaceae</taxon>
        <taxon>Rhizopus</taxon>
    </lineage>
</organism>
<evidence type="ECO:0000256" key="9">
    <source>
        <dbReference type="ARBA" id="ARBA00022728"/>
    </source>
</evidence>
<feature type="transmembrane region" description="Helical" evidence="21">
    <location>
        <begin position="1077"/>
        <end position="1097"/>
    </location>
</feature>
<feature type="transmembrane region" description="Helical" evidence="21">
    <location>
        <begin position="593"/>
        <end position="615"/>
    </location>
</feature>
<evidence type="ECO:0000256" key="7">
    <source>
        <dbReference type="ARBA" id="ARBA00022664"/>
    </source>
</evidence>
<dbReference type="GO" id="GO:0012505">
    <property type="term" value="C:endomembrane system"/>
    <property type="evidence" value="ECO:0007669"/>
    <property type="project" value="UniProtKB-SubCell"/>
</dbReference>
<evidence type="ECO:0000256" key="11">
    <source>
        <dbReference type="ARBA" id="ARBA00022989"/>
    </source>
</evidence>
<keyword evidence="16" id="KW-1207">Sterol metabolism</keyword>
<comment type="similarity">
    <text evidence="4">Belongs to the PRP38 family.</text>
</comment>
<keyword evidence="14 21" id="KW-0472">Membrane</keyword>
<dbReference type="GO" id="GO:0032934">
    <property type="term" value="F:sterol binding"/>
    <property type="evidence" value="ECO:0007669"/>
    <property type="project" value="TreeGrafter"/>
</dbReference>
<gene>
    <name evidence="23" type="ORF">G6F64_000362</name>
</gene>
<dbReference type="GO" id="GO:0016020">
    <property type="term" value="C:membrane"/>
    <property type="evidence" value="ECO:0007669"/>
    <property type="project" value="InterPro"/>
</dbReference>
<feature type="transmembrane region" description="Helical" evidence="21">
    <location>
        <begin position="322"/>
        <end position="341"/>
    </location>
</feature>
<reference evidence="23" key="1">
    <citation type="journal article" date="2020" name="Microb. Genom.">
        <title>Genetic diversity of clinical and environmental Mucorales isolates obtained from an investigation of mucormycosis cases among solid organ transplant recipients.</title>
        <authorList>
            <person name="Nguyen M.H."/>
            <person name="Kaul D."/>
            <person name="Muto C."/>
            <person name="Cheng S.J."/>
            <person name="Richter R.A."/>
            <person name="Bruno V.M."/>
            <person name="Liu G."/>
            <person name="Beyhan S."/>
            <person name="Sundermann A.J."/>
            <person name="Mounaud S."/>
            <person name="Pasculle A.W."/>
            <person name="Nierman W.C."/>
            <person name="Driscoll E."/>
            <person name="Cumbie R."/>
            <person name="Clancy C.J."/>
            <person name="Dupont C.L."/>
        </authorList>
    </citation>
    <scope>NUCLEOTIDE SEQUENCE</scope>
    <source>
        <strain evidence="23">GL11</strain>
    </source>
</reference>
<feature type="transmembrane region" description="Helical" evidence="21">
    <location>
        <begin position="621"/>
        <end position="644"/>
    </location>
</feature>
<comment type="similarity">
    <text evidence="3">Belongs to the patched family.</text>
</comment>
<evidence type="ECO:0000256" key="19">
    <source>
        <dbReference type="ARBA" id="ARBA00023221"/>
    </source>
</evidence>
<keyword evidence="8 21" id="KW-0812">Transmembrane</keyword>
<evidence type="ECO:0000313" key="24">
    <source>
        <dbReference type="Proteomes" id="UP000716291"/>
    </source>
</evidence>
<dbReference type="GO" id="GO:0008203">
    <property type="term" value="P:cholesterol metabolic process"/>
    <property type="evidence" value="ECO:0007669"/>
    <property type="project" value="UniProtKB-KW"/>
</dbReference>
<keyword evidence="18" id="KW-0508">mRNA splicing</keyword>
<evidence type="ECO:0000256" key="21">
    <source>
        <dbReference type="SAM" id="Phobius"/>
    </source>
</evidence>
<name>A0A9P6XKK3_RHIOR</name>
<dbReference type="InterPro" id="IPR053956">
    <property type="entry name" value="NPC1_MLD"/>
</dbReference>
<dbReference type="GO" id="GO:0015918">
    <property type="term" value="P:sterol transport"/>
    <property type="evidence" value="ECO:0007669"/>
    <property type="project" value="UniProtKB-ARBA"/>
</dbReference>
<keyword evidence="24" id="KW-1185">Reference proteome</keyword>
<feature type="transmembrane region" description="Helical" evidence="21">
    <location>
        <begin position="1179"/>
        <end position="1202"/>
    </location>
</feature>
<dbReference type="Pfam" id="PF12349">
    <property type="entry name" value="Sterol-sensing"/>
    <property type="match status" value="1"/>
</dbReference>
<evidence type="ECO:0000256" key="15">
    <source>
        <dbReference type="ARBA" id="ARBA00023157"/>
    </source>
</evidence>
<evidence type="ECO:0000256" key="3">
    <source>
        <dbReference type="ARBA" id="ARBA00005585"/>
    </source>
</evidence>
<dbReference type="GO" id="GO:0008380">
    <property type="term" value="P:RNA splicing"/>
    <property type="evidence" value="ECO:0007669"/>
    <property type="project" value="UniProtKB-KW"/>
</dbReference>
<dbReference type="Gene3D" id="1.20.1640.10">
    <property type="entry name" value="Multidrug efflux transporter AcrB transmembrane domain"/>
    <property type="match status" value="2"/>
</dbReference>